<reference evidence="1" key="2">
    <citation type="journal article" date="2024" name="Plant">
        <title>Genomic evolution and insights into agronomic trait innovations of Sesamum species.</title>
        <authorList>
            <person name="Miao H."/>
            <person name="Wang L."/>
            <person name="Qu L."/>
            <person name="Liu H."/>
            <person name="Sun Y."/>
            <person name="Le M."/>
            <person name="Wang Q."/>
            <person name="Wei S."/>
            <person name="Zheng Y."/>
            <person name="Lin W."/>
            <person name="Duan Y."/>
            <person name="Cao H."/>
            <person name="Xiong S."/>
            <person name="Wang X."/>
            <person name="Wei L."/>
            <person name="Li C."/>
            <person name="Ma Q."/>
            <person name="Ju M."/>
            <person name="Zhao R."/>
            <person name="Li G."/>
            <person name="Mu C."/>
            <person name="Tian Q."/>
            <person name="Mei H."/>
            <person name="Zhang T."/>
            <person name="Gao T."/>
            <person name="Zhang H."/>
        </authorList>
    </citation>
    <scope>NUCLEOTIDE SEQUENCE</scope>
    <source>
        <strain evidence="1">G02</strain>
    </source>
</reference>
<sequence length="178" mass="20259">MMLLAHFFSVHLNPEPVGACSSFPTDGTEADPSSYSYDVSRLSDRCFDVVRAADQPSYNGCDESQLSAVAQLVNIKAENNMSERCYDHATNQAFMMRAALMWTINDLPAYGMASGWSTADIMGCPVCMEDIQAFRLQHGRNACYFDCHRQFLPHDHPYRRNKEILHKNRQERKIARRG</sequence>
<dbReference type="PANTHER" id="PTHR10775:SF193">
    <property type="entry name" value="DUF4216 DOMAIN-CONTAINING PROTEIN"/>
    <property type="match status" value="1"/>
</dbReference>
<name>A0AAW2TGC8_SESRA</name>
<dbReference type="EMBL" id="JACGWJ010000008">
    <property type="protein sequence ID" value="KAL0403689.1"/>
    <property type="molecule type" value="Genomic_DNA"/>
</dbReference>
<gene>
    <name evidence="1" type="ORF">Sradi_2009700</name>
</gene>
<dbReference type="AlphaFoldDB" id="A0AAW2TGC8"/>
<dbReference type="Pfam" id="PF02992">
    <property type="entry name" value="Transposase_21"/>
    <property type="match status" value="1"/>
</dbReference>
<evidence type="ECO:0000313" key="1">
    <source>
        <dbReference type="EMBL" id="KAL0403689.1"/>
    </source>
</evidence>
<comment type="caution">
    <text evidence="1">The sequence shown here is derived from an EMBL/GenBank/DDBJ whole genome shotgun (WGS) entry which is preliminary data.</text>
</comment>
<organism evidence="1">
    <name type="scientific">Sesamum radiatum</name>
    <name type="common">Black benniseed</name>
    <dbReference type="NCBI Taxonomy" id="300843"/>
    <lineage>
        <taxon>Eukaryota</taxon>
        <taxon>Viridiplantae</taxon>
        <taxon>Streptophyta</taxon>
        <taxon>Embryophyta</taxon>
        <taxon>Tracheophyta</taxon>
        <taxon>Spermatophyta</taxon>
        <taxon>Magnoliopsida</taxon>
        <taxon>eudicotyledons</taxon>
        <taxon>Gunneridae</taxon>
        <taxon>Pentapetalae</taxon>
        <taxon>asterids</taxon>
        <taxon>lamiids</taxon>
        <taxon>Lamiales</taxon>
        <taxon>Pedaliaceae</taxon>
        <taxon>Sesamum</taxon>
    </lineage>
</organism>
<accession>A0AAW2TGC8</accession>
<protein>
    <submittedName>
        <fullName evidence="1">Uncharacterized protein</fullName>
    </submittedName>
</protein>
<dbReference type="PANTHER" id="PTHR10775">
    <property type="entry name" value="OS08G0208400 PROTEIN"/>
    <property type="match status" value="1"/>
</dbReference>
<reference evidence="1" key="1">
    <citation type="submission" date="2020-06" db="EMBL/GenBank/DDBJ databases">
        <authorList>
            <person name="Li T."/>
            <person name="Hu X."/>
            <person name="Zhang T."/>
            <person name="Song X."/>
            <person name="Zhang H."/>
            <person name="Dai N."/>
            <person name="Sheng W."/>
            <person name="Hou X."/>
            <person name="Wei L."/>
        </authorList>
    </citation>
    <scope>NUCLEOTIDE SEQUENCE</scope>
    <source>
        <strain evidence="1">G02</strain>
        <tissue evidence="1">Leaf</tissue>
    </source>
</reference>
<proteinExistence type="predicted"/>
<dbReference type="InterPro" id="IPR004242">
    <property type="entry name" value="Transposase_21"/>
</dbReference>